<evidence type="ECO:0000256" key="1">
    <source>
        <dbReference type="SAM" id="MobiDB-lite"/>
    </source>
</evidence>
<keyword evidence="3" id="KW-1185">Reference proteome</keyword>
<dbReference type="EMBL" id="LSRX01000970">
    <property type="protein sequence ID" value="OLP85553.1"/>
    <property type="molecule type" value="Genomic_DNA"/>
</dbReference>
<name>A0A1Q9CRK3_SYMMI</name>
<accession>A0A1Q9CRK3</accession>
<dbReference type="AlphaFoldDB" id="A0A1Q9CRK3"/>
<evidence type="ECO:0000313" key="3">
    <source>
        <dbReference type="Proteomes" id="UP000186817"/>
    </source>
</evidence>
<dbReference type="Proteomes" id="UP000186817">
    <property type="component" value="Unassembled WGS sequence"/>
</dbReference>
<sequence length="203" mass="21876">MAFAGWCEMRPWAPKMGAGEELRGGQRPLTCLGGLARWDEGEVPQTSGSERPSLEGQDLGCFASRRGILVHVLAKTCRASARFGLLIWQPMPLKLLCGSPFQMAAVALWGRNADVAKGSDNGAYQLNLVCQDSSVRMQTDAIHGESTDLQVWELMCSQGFFSEDANRIRRTPAGPQFSAVGKGARPTNTSPNPPESARCHVGG</sequence>
<protein>
    <submittedName>
        <fullName evidence="2">Uncharacterized protein</fullName>
    </submittedName>
</protein>
<proteinExistence type="predicted"/>
<reference evidence="2 3" key="1">
    <citation type="submission" date="2016-02" db="EMBL/GenBank/DDBJ databases">
        <title>Genome analysis of coral dinoflagellate symbionts highlights evolutionary adaptations to a symbiotic lifestyle.</title>
        <authorList>
            <person name="Aranda M."/>
            <person name="Li Y."/>
            <person name="Liew Y.J."/>
            <person name="Baumgarten S."/>
            <person name="Simakov O."/>
            <person name="Wilson M."/>
            <person name="Piel J."/>
            <person name="Ashoor H."/>
            <person name="Bougouffa S."/>
            <person name="Bajic V.B."/>
            <person name="Ryu T."/>
            <person name="Ravasi T."/>
            <person name="Bayer T."/>
            <person name="Micklem G."/>
            <person name="Kim H."/>
            <person name="Bhak J."/>
            <person name="Lajeunesse T.C."/>
            <person name="Voolstra C.R."/>
        </authorList>
    </citation>
    <scope>NUCLEOTIDE SEQUENCE [LARGE SCALE GENOMIC DNA]</scope>
    <source>
        <strain evidence="2 3">CCMP2467</strain>
    </source>
</reference>
<comment type="caution">
    <text evidence="2">The sequence shown here is derived from an EMBL/GenBank/DDBJ whole genome shotgun (WGS) entry which is preliminary data.</text>
</comment>
<organism evidence="2 3">
    <name type="scientific">Symbiodinium microadriaticum</name>
    <name type="common">Dinoflagellate</name>
    <name type="synonym">Zooxanthella microadriatica</name>
    <dbReference type="NCBI Taxonomy" id="2951"/>
    <lineage>
        <taxon>Eukaryota</taxon>
        <taxon>Sar</taxon>
        <taxon>Alveolata</taxon>
        <taxon>Dinophyceae</taxon>
        <taxon>Suessiales</taxon>
        <taxon>Symbiodiniaceae</taxon>
        <taxon>Symbiodinium</taxon>
    </lineage>
</organism>
<evidence type="ECO:0000313" key="2">
    <source>
        <dbReference type="EMBL" id="OLP85553.1"/>
    </source>
</evidence>
<feature type="region of interest" description="Disordered" evidence="1">
    <location>
        <begin position="172"/>
        <end position="203"/>
    </location>
</feature>
<gene>
    <name evidence="2" type="ORF">AK812_SmicGene33443</name>
</gene>